<dbReference type="STRING" id="400682.A0A1X7VQ25"/>
<evidence type="ECO:0000256" key="7">
    <source>
        <dbReference type="RuleBase" id="RU000477"/>
    </source>
</evidence>
<keyword evidence="4 7" id="KW-0812">Transmembrane</keyword>
<dbReference type="PANTHER" id="PTHR43829:SF9">
    <property type="entry name" value="AQUAPORIN-9"/>
    <property type="match status" value="1"/>
</dbReference>
<comment type="similarity">
    <text evidence="2 7">Belongs to the MIP/aquaporin (TC 1.A.8) family.</text>
</comment>
<reference evidence="11" key="1">
    <citation type="journal article" date="2010" name="Nature">
        <title>The Amphimedon queenslandica genome and the evolution of animal complexity.</title>
        <authorList>
            <person name="Srivastava M."/>
            <person name="Simakov O."/>
            <person name="Chapman J."/>
            <person name="Fahey B."/>
            <person name="Gauthier M.E."/>
            <person name="Mitros T."/>
            <person name="Richards G.S."/>
            <person name="Conaco C."/>
            <person name="Dacre M."/>
            <person name="Hellsten U."/>
            <person name="Larroux C."/>
            <person name="Putnam N.H."/>
            <person name="Stanke M."/>
            <person name="Adamska M."/>
            <person name="Darling A."/>
            <person name="Degnan S.M."/>
            <person name="Oakley T.H."/>
            <person name="Plachetzki D.C."/>
            <person name="Zhai Y."/>
            <person name="Adamski M."/>
            <person name="Calcino A."/>
            <person name="Cummins S.F."/>
            <person name="Goodstein D.M."/>
            <person name="Harris C."/>
            <person name="Jackson D.J."/>
            <person name="Leys S.P."/>
            <person name="Shu S."/>
            <person name="Woodcroft B.J."/>
            <person name="Vervoort M."/>
            <person name="Kosik K.S."/>
            <person name="Manning G."/>
            <person name="Degnan B.M."/>
            <person name="Rokhsar D.S."/>
        </authorList>
    </citation>
    <scope>NUCLEOTIDE SEQUENCE [LARGE SCALE GENOMIC DNA]</scope>
</reference>
<feature type="transmembrane region" description="Helical" evidence="9">
    <location>
        <begin position="256"/>
        <end position="276"/>
    </location>
</feature>
<keyword evidence="11" id="KW-1185">Reference proteome</keyword>
<protein>
    <recommendedName>
        <fullName evidence="12">Aquaporin</fullName>
    </recommendedName>
</protein>
<dbReference type="Proteomes" id="UP000007879">
    <property type="component" value="Unassembled WGS sequence"/>
</dbReference>
<evidence type="ECO:0000256" key="8">
    <source>
        <dbReference type="SAM" id="MobiDB-lite"/>
    </source>
</evidence>
<keyword evidence="5 9" id="KW-1133">Transmembrane helix</keyword>
<dbReference type="SMR" id="A0A1X7VQ25"/>
<keyword evidence="6 9" id="KW-0472">Membrane</keyword>
<proteinExistence type="inferred from homology"/>
<sequence length="340" mass="36619">MYGRFYDRRELDMSSQELQEVPISSVDGEKEQATADAPEKKEDEEQSPKEAIISICSVPEGPVLRQNTSSLLVACFGEFFGTWLLTLGICTSVAAAAIAGAQSAIWHVAFPGGLGVAISICISAHFSDAHLNPAVSLAFAVIRFKKFHWFRLGPYILAQFLGSLFAGLTVFIAYRGSINAFEDARNITRGEPGSQLSAMAFGEYFPNPAVFNPNEFTGITSVFEAFLIETWGTFILVFVIFSVTHPSNAIISNNKGLIPFVIGLTVAILISVYGPLTMAGLNPARDFGPRVIAAIAGWGTIAIPGPRNGFWLYIVGPFIGGVLGGGASDLALYCMKRFKK</sequence>
<feature type="region of interest" description="Disordered" evidence="8">
    <location>
        <begin position="1"/>
        <end position="48"/>
    </location>
</feature>
<dbReference type="InterPro" id="IPR022357">
    <property type="entry name" value="MIP_CS"/>
</dbReference>
<evidence type="ECO:0000256" key="5">
    <source>
        <dbReference type="ARBA" id="ARBA00022989"/>
    </source>
</evidence>
<dbReference type="KEGG" id="aqu:100631386"/>
<organism evidence="10">
    <name type="scientific">Amphimedon queenslandica</name>
    <name type="common">Sponge</name>
    <dbReference type="NCBI Taxonomy" id="400682"/>
    <lineage>
        <taxon>Eukaryota</taxon>
        <taxon>Metazoa</taxon>
        <taxon>Porifera</taxon>
        <taxon>Demospongiae</taxon>
        <taxon>Heteroscleromorpha</taxon>
        <taxon>Haplosclerida</taxon>
        <taxon>Niphatidae</taxon>
        <taxon>Amphimedon</taxon>
    </lineage>
</organism>
<keyword evidence="3 7" id="KW-0813">Transport</keyword>
<dbReference type="PRINTS" id="PR00783">
    <property type="entry name" value="MINTRINSICP"/>
</dbReference>
<feature type="transmembrane region" description="Helical" evidence="9">
    <location>
        <begin position="152"/>
        <end position="174"/>
    </location>
</feature>
<dbReference type="EnsemblMetazoa" id="XM_003383336.3">
    <property type="protein sequence ID" value="XP_003383384.2"/>
    <property type="gene ID" value="LOC100631386"/>
</dbReference>
<evidence type="ECO:0000256" key="9">
    <source>
        <dbReference type="SAM" id="Phobius"/>
    </source>
</evidence>
<dbReference type="GO" id="GO:0015250">
    <property type="term" value="F:water channel activity"/>
    <property type="evidence" value="ECO:0007669"/>
    <property type="project" value="TreeGrafter"/>
</dbReference>
<feature type="compositionally biased region" description="Basic and acidic residues" evidence="8">
    <location>
        <begin position="1"/>
        <end position="12"/>
    </location>
</feature>
<comment type="subcellular location">
    <subcellularLocation>
        <location evidence="1">Membrane</location>
        <topology evidence="1">Multi-pass membrane protein</topology>
    </subcellularLocation>
</comment>
<evidence type="ECO:0008006" key="12">
    <source>
        <dbReference type="Google" id="ProtNLM"/>
    </source>
</evidence>
<feature type="transmembrane region" description="Helical" evidence="9">
    <location>
        <begin position="104"/>
        <end position="126"/>
    </location>
</feature>
<evidence type="ECO:0000313" key="11">
    <source>
        <dbReference type="Proteomes" id="UP000007879"/>
    </source>
</evidence>
<name>A0A1X7VQ25_AMPQE</name>
<dbReference type="SUPFAM" id="SSF81338">
    <property type="entry name" value="Aquaporin-like"/>
    <property type="match status" value="1"/>
</dbReference>
<evidence type="ECO:0000256" key="4">
    <source>
        <dbReference type="ARBA" id="ARBA00022692"/>
    </source>
</evidence>
<evidence type="ECO:0000256" key="3">
    <source>
        <dbReference type="ARBA" id="ARBA00022448"/>
    </source>
</evidence>
<accession>A0A1X7VQ25</accession>
<evidence type="ECO:0000256" key="1">
    <source>
        <dbReference type="ARBA" id="ARBA00004141"/>
    </source>
</evidence>
<dbReference type="Pfam" id="PF00230">
    <property type="entry name" value="MIP"/>
    <property type="match status" value="1"/>
</dbReference>
<evidence type="ECO:0000256" key="6">
    <source>
        <dbReference type="ARBA" id="ARBA00023136"/>
    </source>
</evidence>
<dbReference type="AlphaFoldDB" id="A0A1X7VQ25"/>
<feature type="transmembrane region" description="Helical" evidence="9">
    <location>
        <begin position="71"/>
        <end position="98"/>
    </location>
</feature>
<dbReference type="GO" id="GO:0005886">
    <property type="term" value="C:plasma membrane"/>
    <property type="evidence" value="ECO:0007669"/>
    <property type="project" value="TreeGrafter"/>
</dbReference>
<dbReference type="eggNOG" id="KOG0224">
    <property type="taxonomic scope" value="Eukaryota"/>
</dbReference>
<dbReference type="InParanoid" id="A0A1X7VQ25"/>
<feature type="transmembrane region" description="Helical" evidence="9">
    <location>
        <begin position="310"/>
        <end position="334"/>
    </location>
</feature>
<reference evidence="10" key="2">
    <citation type="submission" date="2017-05" db="UniProtKB">
        <authorList>
            <consortium name="EnsemblMetazoa"/>
        </authorList>
    </citation>
    <scope>IDENTIFICATION</scope>
</reference>
<dbReference type="PROSITE" id="PS00221">
    <property type="entry name" value="MIP"/>
    <property type="match status" value="1"/>
</dbReference>
<dbReference type="OMA" id="MNFHNHW"/>
<feature type="compositionally biased region" description="Basic and acidic residues" evidence="8">
    <location>
        <begin position="27"/>
        <end position="48"/>
    </location>
</feature>
<dbReference type="EnsemblMetazoa" id="Aqu2.1.41528_001">
    <property type="protein sequence ID" value="Aqu2.1.41528_001"/>
    <property type="gene ID" value="Aqu2.1.41528"/>
</dbReference>
<evidence type="ECO:0000313" key="10">
    <source>
        <dbReference type="EnsemblMetazoa" id="Aqu2.1.41528_001"/>
    </source>
</evidence>
<dbReference type="GO" id="GO:0015254">
    <property type="term" value="F:glycerol channel activity"/>
    <property type="evidence" value="ECO:0007669"/>
    <property type="project" value="TreeGrafter"/>
</dbReference>
<dbReference type="InterPro" id="IPR000425">
    <property type="entry name" value="MIP"/>
</dbReference>
<dbReference type="OrthoDB" id="3222at2759"/>
<dbReference type="Gene3D" id="1.20.1080.10">
    <property type="entry name" value="Glycerol uptake facilitator protein"/>
    <property type="match status" value="1"/>
</dbReference>
<feature type="transmembrane region" description="Helical" evidence="9">
    <location>
        <begin position="225"/>
        <end position="244"/>
    </location>
</feature>
<gene>
    <name evidence="10" type="primary">100631386</name>
</gene>
<dbReference type="InterPro" id="IPR023271">
    <property type="entry name" value="Aquaporin-like"/>
</dbReference>
<dbReference type="PANTHER" id="PTHR43829">
    <property type="entry name" value="AQUAPORIN OR AQUAGLYCEROPORIN RELATED"/>
    <property type="match status" value="1"/>
</dbReference>
<dbReference type="InterPro" id="IPR050363">
    <property type="entry name" value="MIP/Aquaporin"/>
</dbReference>
<evidence type="ECO:0000256" key="2">
    <source>
        <dbReference type="ARBA" id="ARBA00006175"/>
    </source>
</evidence>